<accession>A0ABR6MWU9</accession>
<comment type="caution">
    <text evidence="2">The sequence shown here is derived from an EMBL/GenBank/DDBJ whole genome shotgun (WGS) entry which is preliminary data.</text>
</comment>
<dbReference type="Gene3D" id="3.30.420.10">
    <property type="entry name" value="Ribonuclease H-like superfamily/Ribonuclease H"/>
    <property type="match status" value="1"/>
</dbReference>
<dbReference type="PANTHER" id="PTHR47515:SF1">
    <property type="entry name" value="BLR2054 PROTEIN"/>
    <property type="match status" value="1"/>
</dbReference>
<evidence type="ECO:0000313" key="3">
    <source>
        <dbReference type="Proteomes" id="UP000536909"/>
    </source>
</evidence>
<dbReference type="EMBL" id="JACHFV010000008">
    <property type="protein sequence ID" value="MBB5295721.1"/>
    <property type="molecule type" value="Genomic_DNA"/>
</dbReference>
<keyword evidence="3" id="KW-1185">Reference proteome</keyword>
<evidence type="ECO:0000259" key="1">
    <source>
        <dbReference type="PROSITE" id="PS50994"/>
    </source>
</evidence>
<dbReference type="InterPro" id="IPR001584">
    <property type="entry name" value="Integrase_cat-core"/>
</dbReference>
<feature type="domain" description="Integrase catalytic" evidence="1">
    <location>
        <begin position="35"/>
        <end position="138"/>
    </location>
</feature>
<dbReference type="InterPro" id="IPR012337">
    <property type="entry name" value="RNaseH-like_sf"/>
</dbReference>
<dbReference type="PANTHER" id="PTHR47515">
    <property type="entry name" value="LOW CALCIUM RESPONSE LOCUS PROTEIN T"/>
    <property type="match status" value="1"/>
</dbReference>
<dbReference type="SUPFAM" id="SSF53098">
    <property type="entry name" value="Ribonuclease H-like"/>
    <property type="match status" value="1"/>
</dbReference>
<protein>
    <submittedName>
        <fullName evidence="2">Transposase InsO family protein</fullName>
    </submittedName>
</protein>
<dbReference type="RefSeq" id="WP_244944450.1">
    <property type="nucleotide sequence ID" value="NZ_BSUI01000005.1"/>
</dbReference>
<gene>
    <name evidence="2" type="ORF">HNQ10_002560</name>
</gene>
<name>A0ABR6MWU9_9DEIO</name>
<dbReference type="Proteomes" id="UP000536909">
    <property type="component" value="Unassembled WGS sequence"/>
</dbReference>
<evidence type="ECO:0000313" key="2">
    <source>
        <dbReference type="EMBL" id="MBB5295721.1"/>
    </source>
</evidence>
<dbReference type="Pfam" id="PF00665">
    <property type="entry name" value="rve"/>
    <property type="match status" value="1"/>
</dbReference>
<organism evidence="2 3">
    <name type="scientific">Deinococcus metallilatus</name>
    <dbReference type="NCBI Taxonomy" id="1211322"/>
    <lineage>
        <taxon>Bacteria</taxon>
        <taxon>Thermotogati</taxon>
        <taxon>Deinococcota</taxon>
        <taxon>Deinococci</taxon>
        <taxon>Deinococcales</taxon>
        <taxon>Deinococcaceae</taxon>
        <taxon>Deinococcus</taxon>
    </lineage>
</organism>
<dbReference type="InterPro" id="IPR036397">
    <property type="entry name" value="RNaseH_sf"/>
</dbReference>
<sequence length="138" mass="15597">MNHKQVYRLYRAEGLPVRRQVRKKLSAGERVQKPAISGPNQRWSMDFMSDQLASGQRFRVLNVADDFTRENLVMYVGTSLTGADVVRQFAEVVTRRGQPAALLTDNGPEFISKALDHSVHRQGIRHLFIPPGKPVENA</sequence>
<dbReference type="PROSITE" id="PS50994">
    <property type="entry name" value="INTEGRASE"/>
    <property type="match status" value="1"/>
</dbReference>
<proteinExistence type="predicted"/>
<reference evidence="2 3" key="1">
    <citation type="submission" date="2020-08" db="EMBL/GenBank/DDBJ databases">
        <title>Genomic Encyclopedia of Type Strains, Phase IV (KMG-IV): sequencing the most valuable type-strain genomes for metagenomic binning, comparative biology and taxonomic classification.</title>
        <authorList>
            <person name="Goeker M."/>
        </authorList>
    </citation>
    <scope>NUCLEOTIDE SEQUENCE [LARGE SCALE GENOMIC DNA]</scope>
    <source>
        <strain evidence="2 3">DSM 105434</strain>
    </source>
</reference>